<gene>
    <name evidence="2" type="ORF">C1881_08325</name>
</gene>
<reference evidence="2 3" key="1">
    <citation type="journal article" date="2018" name="Elife">
        <title>Discovery and characterization of a prevalent human gut bacterial enzyme sufficient for the inactivation of a family of plant toxins.</title>
        <authorList>
            <person name="Koppel N."/>
            <person name="Bisanz J.E."/>
            <person name="Pandelia M.E."/>
            <person name="Turnbaugh P.J."/>
            <person name="Balskus E.P."/>
        </authorList>
    </citation>
    <scope>NUCLEOTIDE SEQUENCE [LARGE SCALE GENOMIC DNA]</scope>
    <source>
        <strain evidence="2 3">OB21 GAM31</strain>
    </source>
</reference>
<dbReference type="GO" id="GO:0005524">
    <property type="term" value="F:ATP binding"/>
    <property type="evidence" value="ECO:0007669"/>
    <property type="project" value="InterPro"/>
</dbReference>
<evidence type="ECO:0000313" key="2">
    <source>
        <dbReference type="EMBL" id="RDB56526.1"/>
    </source>
</evidence>
<comment type="caution">
    <text evidence="2">The sequence shown here is derived from an EMBL/GenBank/DDBJ whole genome shotgun (WGS) entry which is preliminary data.</text>
</comment>
<dbReference type="EMBL" id="PPTO01000014">
    <property type="protein sequence ID" value="RDB56526.1"/>
    <property type="molecule type" value="Genomic_DNA"/>
</dbReference>
<feature type="domain" description="ATPase AAA-type core" evidence="1">
    <location>
        <begin position="45"/>
        <end position="332"/>
    </location>
</feature>
<sequence>MLAEFTFENFKCYRDEATLQMISAPICEHQDTLIAGAGKKSYLPVAAVYGPNGGGKSSVLQALECLQRIVTLPYLVVKSRRAHAYDVDCRPYAFEEEARSEATTFCVIFEAGEYTYRYIISERAGEVVEEYLHRRKAGRGSEATLFERSGGEVSLGSSLRRKGVSTDVSSMVPFLSFLAISYDLEPIDEAFGWFLSCQFLDYSESSFEDYFLEPQSDLERKLIVKMLNAMDIDITNIRYQRDDDGLEIYLTHGVSDGTELELGEESNGTRKLLNLVPPLLRALSAGGLVVSDELDAKLHPKLLKYIIKLFTDRDVNKSGAQLVFTSHDMTTLNSSMFRRDEIWFAAKTPEGPSTLYSLADIADVDGKRIRTQNAYDRQYLAGRYGADPYLSSMLDWGGLDEQ</sequence>
<dbReference type="PANTHER" id="PTHR40396:SF1">
    <property type="entry name" value="ATPASE AAA-TYPE CORE DOMAIN-CONTAINING PROTEIN"/>
    <property type="match status" value="1"/>
</dbReference>
<dbReference type="Gene3D" id="3.40.50.300">
    <property type="entry name" value="P-loop containing nucleotide triphosphate hydrolases"/>
    <property type="match status" value="2"/>
</dbReference>
<dbReference type="PANTHER" id="PTHR40396">
    <property type="entry name" value="ATPASE-LIKE PROTEIN"/>
    <property type="match status" value="1"/>
</dbReference>
<evidence type="ECO:0000259" key="1">
    <source>
        <dbReference type="Pfam" id="PF13304"/>
    </source>
</evidence>
<dbReference type="Proteomes" id="UP000253975">
    <property type="component" value="Unassembled WGS sequence"/>
</dbReference>
<proteinExistence type="predicted"/>
<dbReference type="GO" id="GO:0016887">
    <property type="term" value="F:ATP hydrolysis activity"/>
    <property type="evidence" value="ECO:0007669"/>
    <property type="project" value="InterPro"/>
</dbReference>
<dbReference type="RefSeq" id="WP_114616068.1">
    <property type="nucleotide sequence ID" value="NZ_PPTO01000014.1"/>
</dbReference>
<dbReference type="InterPro" id="IPR003959">
    <property type="entry name" value="ATPase_AAA_core"/>
</dbReference>
<accession>A0A369LE79</accession>
<dbReference type="InterPro" id="IPR027417">
    <property type="entry name" value="P-loop_NTPase"/>
</dbReference>
<dbReference type="Pfam" id="PF13304">
    <property type="entry name" value="AAA_21"/>
    <property type="match status" value="1"/>
</dbReference>
<protein>
    <submittedName>
        <fullName evidence="2">Abortive infection protein</fullName>
    </submittedName>
</protein>
<organism evidence="2 3">
    <name type="scientific">Slackia isoflavoniconvertens</name>
    <dbReference type="NCBI Taxonomy" id="572010"/>
    <lineage>
        <taxon>Bacteria</taxon>
        <taxon>Bacillati</taxon>
        <taxon>Actinomycetota</taxon>
        <taxon>Coriobacteriia</taxon>
        <taxon>Eggerthellales</taxon>
        <taxon>Eggerthellaceae</taxon>
        <taxon>Slackia</taxon>
    </lineage>
</organism>
<evidence type="ECO:0000313" key="3">
    <source>
        <dbReference type="Proteomes" id="UP000253975"/>
    </source>
</evidence>
<dbReference type="SUPFAM" id="SSF52540">
    <property type="entry name" value="P-loop containing nucleoside triphosphate hydrolases"/>
    <property type="match status" value="1"/>
</dbReference>
<dbReference type="AlphaFoldDB" id="A0A369LE79"/>
<name>A0A369LE79_9ACTN</name>